<reference evidence="1 2" key="1">
    <citation type="submission" date="2018-10" db="EMBL/GenBank/DDBJ databases">
        <title>Genome assembly for a Yunnan-Guizhou Plateau 3E fish, Anabarilius grahami (Regan), and its evolutionary and genetic applications.</title>
        <authorList>
            <person name="Jiang W."/>
        </authorList>
    </citation>
    <scope>NUCLEOTIDE SEQUENCE [LARGE SCALE GENOMIC DNA]</scope>
    <source>
        <strain evidence="1">AG-KIZ</strain>
        <tissue evidence="1">Muscle</tissue>
    </source>
</reference>
<sequence>MRPNRFKLARPLLFKLRINGREPRETPRCSVGHLSVDIGASVAAVCHQRFTRLHRAASLAPAYSRRTRVEGVSRPRRSLWMQLPLITSPAAAHFTHLYKLTSFSSSLSDRCLVSCAVLSLPVPARSSSRVVSSPSSGFFVFTFSVWTLDSLHVSTPCHHHAPPADHLNPCVTRGLPVQ</sequence>
<protein>
    <submittedName>
        <fullName evidence="1">Uncharacterized protein</fullName>
    </submittedName>
</protein>
<accession>A0A3N0YJE4</accession>
<evidence type="ECO:0000313" key="2">
    <source>
        <dbReference type="Proteomes" id="UP000281406"/>
    </source>
</evidence>
<evidence type="ECO:0000313" key="1">
    <source>
        <dbReference type="EMBL" id="ROL46362.1"/>
    </source>
</evidence>
<proteinExistence type="predicted"/>
<dbReference type="EMBL" id="RJVU01038599">
    <property type="protein sequence ID" value="ROL46362.1"/>
    <property type="molecule type" value="Genomic_DNA"/>
</dbReference>
<dbReference type="AlphaFoldDB" id="A0A3N0YJE4"/>
<keyword evidence="2" id="KW-1185">Reference proteome</keyword>
<dbReference type="Proteomes" id="UP000281406">
    <property type="component" value="Unassembled WGS sequence"/>
</dbReference>
<gene>
    <name evidence="1" type="ORF">DPX16_9097</name>
</gene>
<organism evidence="1 2">
    <name type="scientific">Anabarilius grahami</name>
    <name type="common">Kanglang fish</name>
    <name type="synonym">Barilius grahami</name>
    <dbReference type="NCBI Taxonomy" id="495550"/>
    <lineage>
        <taxon>Eukaryota</taxon>
        <taxon>Metazoa</taxon>
        <taxon>Chordata</taxon>
        <taxon>Craniata</taxon>
        <taxon>Vertebrata</taxon>
        <taxon>Euteleostomi</taxon>
        <taxon>Actinopterygii</taxon>
        <taxon>Neopterygii</taxon>
        <taxon>Teleostei</taxon>
        <taxon>Ostariophysi</taxon>
        <taxon>Cypriniformes</taxon>
        <taxon>Xenocyprididae</taxon>
        <taxon>Xenocypridinae</taxon>
        <taxon>Xenocypridinae incertae sedis</taxon>
        <taxon>Anabarilius</taxon>
    </lineage>
</organism>
<name>A0A3N0YJE4_ANAGA</name>
<comment type="caution">
    <text evidence="1">The sequence shown here is derived from an EMBL/GenBank/DDBJ whole genome shotgun (WGS) entry which is preliminary data.</text>
</comment>